<proteinExistence type="predicted"/>
<dbReference type="AlphaFoldDB" id="A0A5B7IV21"/>
<dbReference type="Proteomes" id="UP000324222">
    <property type="component" value="Unassembled WGS sequence"/>
</dbReference>
<evidence type="ECO:0000313" key="1">
    <source>
        <dbReference type="EMBL" id="MPC86019.1"/>
    </source>
</evidence>
<gene>
    <name evidence="1" type="ORF">E2C01_080831</name>
</gene>
<accession>A0A5B7IV21</accession>
<keyword evidence="2" id="KW-1185">Reference proteome</keyword>
<protein>
    <submittedName>
        <fullName evidence="1">Uncharacterized protein</fullName>
    </submittedName>
</protein>
<dbReference type="EMBL" id="VSRR010070276">
    <property type="protein sequence ID" value="MPC86019.1"/>
    <property type="molecule type" value="Genomic_DNA"/>
</dbReference>
<reference evidence="1 2" key="1">
    <citation type="submission" date="2019-05" db="EMBL/GenBank/DDBJ databases">
        <title>Another draft genome of Portunus trituberculatus and its Hox gene families provides insights of decapod evolution.</title>
        <authorList>
            <person name="Jeong J.-H."/>
            <person name="Song I."/>
            <person name="Kim S."/>
            <person name="Choi T."/>
            <person name="Kim D."/>
            <person name="Ryu S."/>
            <person name="Kim W."/>
        </authorList>
    </citation>
    <scope>NUCLEOTIDE SEQUENCE [LARGE SCALE GENOMIC DNA]</scope>
    <source>
        <tissue evidence="1">Muscle</tissue>
    </source>
</reference>
<name>A0A5B7IV21_PORTR</name>
<evidence type="ECO:0000313" key="2">
    <source>
        <dbReference type="Proteomes" id="UP000324222"/>
    </source>
</evidence>
<comment type="caution">
    <text evidence="1">The sequence shown here is derived from an EMBL/GenBank/DDBJ whole genome shotgun (WGS) entry which is preliminary data.</text>
</comment>
<organism evidence="1 2">
    <name type="scientific">Portunus trituberculatus</name>
    <name type="common">Swimming crab</name>
    <name type="synonym">Neptunus trituberculatus</name>
    <dbReference type="NCBI Taxonomy" id="210409"/>
    <lineage>
        <taxon>Eukaryota</taxon>
        <taxon>Metazoa</taxon>
        <taxon>Ecdysozoa</taxon>
        <taxon>Arthropoda</taxon>
        <taxon>Crustacea</taxon>
        <taxon>Multicrustacea</taxon>
        <taxon>Malacostraca</taxon>
        <taxon>Eumalacostraca</taxon>
        <taxon>Eucarida</taxon>
        <taxon>Decapoda</taxon>
        <taxon>Pleocyemata</taxon>
        <taxon>Brachyura</taxon>
        <taxon>Eubrachyura</taxon>
        <taxon>Portunoidea</taxon>
        <taxon>Portunidae</taxon>
        <taxon>Portuninae</taxon>
        <taxon>Portunus</taxon>
    </lineage>
</organism>
<sequence length="65" mass="7450">MERCTRISHPFAFLGVTGEQGGWGRGDYNTKTFHARCRPSSDDRERIGEGLEVLERVVLRENEKV</sequence>